<dbReference type="NCBIfam" id="TIGR02115">
    <property type="entry name" value="potass_kdpF"/>
    <property type="match status" value="1"/>
</dbReference>
<keyword evidence="1" id="KW-0812">Transmembrane</keyword>
<evidence type="ECO:0000256" key="1">
    <source>
        <dbReference type="SAM" id="Phobius"/>
    </source>
</evidence>
<reference evidence="2 3" key="1">
    <citation type="submission" date="2018-08" db="EMBL/GenBank/DDBJ databases">
        <title>Form III RuBisCO-mediated autotrophy in Thermodesulfobium bacteria.</title>
        <authorList>
            <person name="Toshchakov S.V."/>
            <person name="Kublanov I.V."/>
            <person name="Frolov E."/>
            <person name="Bonch-Osmolovskaya E.A."/>
            <person name="Tourova T.P."/>
            <person name="Chernych N.A."/>
            <person name="Lebedinsky A.V."/>
        </authorList>
    </citation>
    <scope>NUCLEOTIDE SEQUENCE [LARGE SCALE GENOMIC DNA]</scope>
    <source>
        <strain evidence="2 3">SR</strain>
    </source>
</reference>
<gene>
    <name evidence="2" type="primary">kdpF</name>
    <name evidence="2" type="ORF">DXX99_05305</name>
</gene>
<evidence type="ECO:0000313" key="2">
    <source>
        <dbReference type="EMBL" id="RDV83406.1"/>
    </source>
</evidence>
<comment type="caution">
    <text evidence="2">The sequence shown here is derived from an EMBL/GenBank/DDBJ whole genome shotgun (WGS) entry which is preliminary data.</text>
</comment>
<protein>
    <submittedName>
        <fullName evidence="2">K(+)-transporting ATPase subunit F</fullName>
        <ecNumber evidence="2">3.6.3.12</ecNumber>
    </submittedName>
</protein>
<dbReference type="Proteomes" id="UP000256329">
    <property type="component" value="Unassembled WGS sequence"/>
</dbReference>
<dbReference type="EC" id="3.6.3.12" evidence="2"/>
<dbReference type="InterPro" id="IPR011726">
    <property type="entry name" value="KdpF"/>
</dbReference>
<dbReference type="GO" id="GO:0005886">
    <property type="term" value="C:plasma membrane"/>
    <property type="evidence" value="ECO:0007669"/>
    <property type="project" value="InterPro"/>
</dbReference>
<dbReference type="GO" id="GO:0008556">
    <property type="term" value="F:P-type potassium transmembrane transporter activity"/>
    <property type="evidence" value="ECO:0007669"/>
    <property type="project" value="InterPro"/>
</dbReference>
<accession>A0A3D8P5V8</accession>
<dbReference type="EMBL" id="QSLN01000005">
    <property type="protein sequence ID" value="RDV83406.1"/>
    <property type="molecule type" value="Genomic_DNA"/>
</dbReference>
<name>A0A3D8P5V8_9THEO</name>
<dbReference type="RefSeq" id="WP_115792467.1">
    <property type="nucleotide sequence ID" value="NZ_QSLN01000005.1"/>
</dbReference>
<dbReference type="GO" id="GO:0016787">
    <property type="term" value="F:hydrolase activity"/>
    <property type="evidence" value="ECO:0007669"/>
    <property type="project" value="UniProtKB-KW"/>
</dbReference>
<keyword evidence="2" id="KW-0378">Hydrolase</keyword>
<dbReference type="Pfam" id="PF09604">
    <property type="entry name" value="Potass_KdpF"/>
    <property type="match status" value="1"/>
</dbReference>
<evidence type="ECO:0000313" key="3">
    <source>
        <dbReference type="Proteomes" id="UP000256329"/>
    </source>
</evidence>
<feature type="transmembrane region" description="Helical" evidence="1">
    <location>
        <begin position="6"/>
        <end position="24"/>
    </location>
</feature>
<keyword evidence="1" id="KW-0472">Membrane</keyword>
<keyword evidence="1" id="KW-1133">Transmembrane helix</keyword>
<organism evidence="2 3">
    <name type="scientific">Ammonifex thiophilus</name>
    <dbReference type="NCBI Taxonomy" id="444093"/>
    <lineage>
        <taxon>Bacteria</taxon>
        <taxon>Bacillati</taxon>
        <taxon>Bacillota</taxon>
        <taxon>Clostridia</taxon>
        <taxon>Thermoanaerobacterales</taxon>
        <taxon>Thermoanaerobacteraceae</taxon>
        <taxon>Ammonifex</taxon>
    </lineage>
</organism>
<keyword evidence="3" id="KW-1185">Reference proteome</keyword>
<sequence>MNGWYLAGLIISLFLFVYLSYVICNPDKF</sequence>
<proteinExistence type="predicted"/>
<dbReference type="AlphaFoldDB" id="A0A3D8P5V8"/>